<gene>
    <name evidence="3" type="ORF">ACFOUR_14465</name>
</gene>
<organism evidence="3 4">
    <name type="scientific">Halovivax cerinus</name>
    <dbReference type="NCBI Taxonomy" id="1487865"/>
    <lineage>
        <taxon>Archaea</taxon>
        <taxon>Methanobacteriati</taxon>
        <taxon>Methanobacteriota</taxon>
        <taxon>Stenosarchaea group</taxon>
        <taxon>Halobacteria</taxon>
        <taxon>Halobacteriales</taxon>
        <taxon>Natrialbaceae</taxon>
        <taxon>Halovivax</taxon>
    </lineage>
</organism>
<dbReference type="EMBL" id="JBHSAQ010000013">
    <property type="protein sequence ID" value="MFC3959563.1"/>
    <property type="molecule type" value="Genomic_DNA"/>
</dbReference>
<feature type="transmembrane region" description="Helical" evidence="1">
    <location>
        <begin position="144"/>
        <end position="166"/>
    </location>
</feature>
<protein>
    <recommendedName>
        <fullName evidence="2">DUF7344 domain-containing protein</fullName>
    </recommendedName>
</protein>
<reference evidence="3 4" key="1">
    <citation type="journal article" date="2019" name="Int. J. Syst. Evol. Microbiol.">
        <title>The Global Catalogue of Microorganisms (GCM) 10K type strain sequencing project: providing services to taxonomists for standard genome sequencing and annotation.</title>
        <authorList>
            <consortium name="The Broad Institute Genomics Platform"/>
            <consortium name="The Broad Institute Genome Sequencing Center for Infectious Disease"/>
            <person name="Wu L."/>
            <person name="Ma J."/>
        </authorList>
    </citation>
    <scope>NUCLEOTIDE SEQUENCE [LARGE SCALE GENOMIC DNA]</scope>
    <source>
        <strain evidence="3 4">IBRC-M 10256</strain>
    </source>
</reference>
<keyword evidence="1" id="KW-0472">Membrane</keyword>
<dbReference type="GeneID" id="73902188"/>
<dbReference type="AlphaFoldDB" id="A0ABD5NRC6"/>
<evidence type="ECO:0000256" key="1">
    <source>
        <dbReference type="SAM" id="Phobius"/>
    </source>
</evidence>
<keyword evidence="1" id="KW-0812">Transmembrane</keyword>
<dbReference type="Proteomes" id="UP001595846">
    <property type="component" value="Unassembled WGS sequence"/>
</dbReference>
<dbReference type="InterPro" id="IPR055768">
    <property type="entry name" value="DUF7344"/>
</dbReference>
<proteinExistence type="predicted"/>
<feature type="domain" description="DUF7344" evidence="2">
    <location>
        <begin position="17"/>
        <end position="94"/>
    </location>
</feature>
<name>A0ABD5NRC6_9EURY</name>
<evidence type="ECO:0000259" key="2">
    <source>
        <dbReference type="Pfam" id="PF24035"/>
    </source>
</evidence>
<dbReference type="Pfam" id="PF24035">
    <property type="entry name" value="DUF7344"/>
    <property type="match status" value="1"/>
</dbReference>
<sequence length="190" mass="21577">MLGTHQQTSRIDPQEIHDILRNSRRRNVIKHLESQLTPVSVRELSERIAEIETSESPAPRNVRESVYNSLHQTHLPKLDAVGVIRYDEDRKTVELREPARQVDVYMEVVTRYGFTWAGYYRTLGVLALVTIVATTVEVSPLSPVPTVLCASAFLLVFAASTAYQLWTHRWFYLRSLVANVSPASDDLGNE</sequence>
<evidence type="ECO:0000313" key="4">
    <source>
        <dbReference type="Proteomes" id="UP001595846"/>
    </source>
</evidence>
<dbReference type="RefSeq" id="WP_256533075.1">
    <property type="nucleotide sequence ID" value="NZ_CP101824.1"/>
</dbReference>
<feature type="transmembrane region" description="Helical" evidence="1">
    <location>
        <begin position="119"/>
        <end position="138"/>
    </location>
</feature>
<accession>A0ABD5NRC6</accession>
<keyword evidence="1" id="KW-1133">Transmembrane helix</keyword>
<comment type="caution">
    <text evidence="3">The sequence shown here is derived from an EMBL/GenBank/DDBJ whole genome shotgun (WGS) entry which is preliminary data.</text>
</comment>
<evidence type="ECO:0000313" key="3">
    <source>
        <dbReference type="EMBL" id="MFC3959563.1"/>
    </source>
</evidence>
<keyword evidence="4" id="KW-1185">Reference proteome</keyword>